<feature type="signal peptide" evidence="1">
    <location>
        <begin position="1"/>
        <end position="15"/>
    </location>
</feature>
<feature type="chain" id="PRO_5013017357" description="Secreted protein" evidence="1">
    <location>
        <begin position="16"/>
        <end position="183"/>
    </location>
</feature>
<protein>
    <recommendedName>
        <fullName evidence="4">Secreted protein</fullName>
    </recommendedName>
</protein>
<evidence type="ECO:0000256" key="1">
    <source>
        <dbReference type="SAM" id="SignalP"/>
    </source>
</evidence>
<organism evidence="2 3">
    <name type="scientific">Bipolaris oryzae ATCC 44560</name>
    <dbReference type="NCBI Taxonomy" id="930090"/>
    <lineage>
        <taxon>Eukaryota</taxon>
        <taxon>Fungi</taxon>
        <taxon>Dikarya</taxon>
        <taxon>Ascomycota</taxon>
        <taxon>Pezizomycotina</taxon>
        <taxon>Dothideomycetes</taxon>
        <taxon>Pleosporomycetidae</taxon>
        <taxon>Pleosporales</taxon>
        <taxon>Pleosporineae</taxon>
        <taxon>Pleosporaceae</taxon>
        <taxon>Bipolaris</taxon>
    </lineage>
</organism>
<reference evidence="2 3" key="1">
    <citation type="journal article" date="2013" name="PLoS Genet.">
        <title>Comparative genome structure, secondary metabolite, and effector coding capacity across Cochliobolus pathogens.</title>
        <authorList>
            <person name="Condon B.J."/>
            <person name="Leng Y."/>
            <person name="Wu D."/>
            <person name="Bushley K.E."/>
            <person name="Ohm R.A."/>
            <person name="Otillar R."/>
            <person name="Martin J."/>
            <person name="Schackwitz W."/>
            <person name="Grimwood J."/>
            <person name="MohdZainudin N."/>
            <person name="Xue C."/>
            <person name="Wang R."/>
            <person name="Manning V.A."/>
            <person name="Dhillon B."/>
            <person name="Tu Z.J."/>
            <person name="Steffenson B.J."/>
            <person name="Salamov A."/>
            <person name="Sun H."/>
            <person name="Lowry S."/>
            <person name="LaButti K."/>
            <person name="Han J."/>
            <person name="Copeland A."/>
            <person name="Lindquist E."/>
            <person name="Barry K."/>
            <person name="Schmutz J."/>
            <person name="Baker S.E."/>
            <person name="Ciuffetti L.M."/>
            <person name="Grigoriev I.V."/>
            <person name="Zhong S."/>
            <person name="Turgeon B.G."/>
        </authorList>
    </citation>
    <scope>NUCLEOTIDE SEQUENCE [LARGE SCALE GENOMIC DNA]</scope>
    <source>
        <strain evidence="2 3">ATCC 44560</strain>
    </source>
</reference>
<dbReference type="EMBL" id="KI964062">
    <property type="protein sequence ID" value="EUC42409.1"/>
    <property type="molecule type" value="Genomic_DNA"/>
</dbReference>
<evidence type="ECO:0000313" key="2">
    <source>
        <dbReference type="EMBL" id="EUC42409.1"/>
    </source>
</evidence>
<name>W6Z450_COCMI</name>
<accession>W6Z450</accession>
<sequence length="183" mass="19950">MRVAILAVAIPGALAQIWSDQVCNGNGGCVTWGIGPGNHPWVCPDGSRLTIPIYTGDWRDAGRPNVPAAKPEDFPKTCYLGRYPAAGDKLMKTTTRGGQTLYTWLRSNCKDGKPAAPGNCYNFNPNPTGVDFCGLYDSNGGLCATNRTAGECERWGNLLRPQCDYWKPGLVDIPEPYYQGRVY</sequence>
<keyword evidence="1" id="KW-0732">Signal</keyword>
<gene>
    <name evidence="2" type="ORF">COCMIDRAFT_28952</name>
</gene>
<proteinExistence type="predicted"/>
<dbReference type="RefSeq" id="XP_007691063.1">
    <property type="nucleotide sequence ID" value="XM_007692873.1"/>
</dbReference>
<keyword evidence="3" id="KW-1185">Reference proteome</keyword>
<dbReference type="KEGG" id="bor:COCMIDRAFT_28952"/>
<dbReference type="eggNOG" id="ENOG502R909">
    <property type="taxonomic scope" value="Eukaryota"/>
</dbReference>
<dbReference type="AlphaFoldDB" id="W6Z450"/>
<dbReference type="OrthoDB" id="3793724at2759"/>
<evidence type="ECO:0000313" key="3">
    <source>
        <dbReference type="Proteomes" id="UP000054032"/>
    </source>
</evidence>
<dbReference type="HOGENOM" id="CLU_129947_0_0_1"/>
<dbReference type="Proteomes" id="UP000054032">
    <property type="component" value="Unassembled WGS sequence"/>
</dbReference>
<dbReference type="GeneID" id="19121413"/>
<evidence type="ECO:0008006" key="4">
    <source>
        <dbReference type="Google" id="ProtNLM"/>
    </source>
</evidence>